<evidence type="ECO:0000259" key="7">
    <source>
        <dbReference type="PROSITE" id="PS50109"/>
    </source>
</evidence>
<dbReference type="CDD" id="cd00130">
    <property type="entry name" value="PAS"/>
    <property type="match status" value="4"/>
</dbReference>
<proteinExistence type="predicted"/>
<evidence type="ECO:0000313" key="11">
    <source>
        <dbReference type="Proteomes" id="UP001317742"/>
    </source>
</evidence>
<accession>A0ABN6S905</accession>
<feature type="domain" description="PAS" evidence="8">
    <location>
        <begin position="27"/>
        <end position="98"/>
    </location>
</feature>
<dbReference type="SUPFAM" id="SSF55785">
    <property type="entry name" value="PYP-like sensor domain (PAS domain)"/>
    <property type="match status" value="4"/>
</dbReference>
<sequence length="983" mass="111295">MREDHEKSKAELIAELNKLRFAVAGTDNEKYRNIVEGLPQFVFELDTAGNLRYTNEYALKSYGYSPKDVIDGLHLADIIHPDSVSQAQNSVASILKGEIIQGEEYIALRKDKSTFPIKVYSQRIVENNRTAGIRGIIVDISDMKLVERALLKSETYYRTLFENTGTAMTIIDTNSVIRSCNSQYERLSGYSTQEIEGKMCWSDFVPPEELERMQAYHATRTLKTNSAPDNYEFIFLARNGIHKQVHVFVGVIPDTNDRVCSLIDVTERKEALQALRKSEERYELMTWGANDGLWDWDLTTNSVYYSPRYKEILGYTDEEFPNQISSWENAVHPNDAKRCIAANRECVDGKIDQFQVEFRMFHKDGSIRWILGRGGSTKDENGTVYRLSGTHTDITKRKQAENALRDSEERYRTIFENATDGIYQCTLDGQFLTVNTAMARYMGYDSPTEMINTINNICQQMWVNPNDRQVFLQELAKNGTLQNYEQHIKRKDGSRIWISENARAIYNDNGDIEYYEGFLQDITTRRFNESTTKALYAISAAITITRDLSELYCAIHAIIADVIHAKNFFIAQVDEITDTMRFVYFRDEKDDYIDISGISDPNQNSLSINVYRTGNPFRFSSARPNDIAMTKKIGIIGTPPAAWLGVPLRLNGKVMGVMVVQDYSNPLQYSKTDVTFMIAVSEQVAMAIERKANEESLTRLNEKLESKVDQRTAELKTQTAELENANKRLRKLDEIKSALVSSVSHELRTPLTSIRGFAKLCARDFTRYFHPLTENKQLKGKGERIRDNLGIIDTEGERLTRLINDFLDINRIESGKAAWHDSLLNPCDIITKATTTASGSFAAKTGVQLKTDLPSTSRLIHADPDKMHQVLINLLNNAYKFTPHGTVTVSLRDNGESLILSIIDTGPGIPDEELPHLFEKFHKSPLGDTIRIADRGTGLGLTICKEIVEHYGGAIWVESTFGKGSCFSFSIPPVPGTKTKCTA</sequence>
<feature type="domain" description="PAS" evidence="8">
    <location>
        <begin position="153"/>
        <end position="225"/>
    </location>
</feature>
<dbReference type="InterPro" id="IPR003018">
    <property type="entry name" value="GAF"/>
</dbReference>
<dbReference type="InterPro" id="IPR029016">
    <property type="entry name" value="GAF-like_dom_sf"/>
</dbReference>
<feature type="coiled-coil region" evidence="6">
    <location>
        <begin position="694"/>
        <end position="735"/>
    </location>
</feature>
<dbReference type="SUPFAM" id="SSF55781">
    <property type="entry name" value="GAF domain-like"/>
    <property type="match status" value="1"/>
</dbReference>
<evidence type="ECO:0000256" key="5">
    <source>
        <dbReference type="ARBA" id="ARBA00022777"/>
    </source>
</evidence>
<dbReference type="SMART" id="SM00065">
    <property type="entry name" value="GAF"/>
    <property type="match status" value="1"/>
</dbReference>
<evidence type="ECO:0000256" key="4">
    <source>
        <dbReference type="ARBA" id="ARBA00022679"/>
    </source>
</evidence>
<dbReference type="PROSITE" id="PS50109">
    <property type="entry name" value="HIS_KIN"/>
    <property type="match status" value="1"/>
</dbReference>
<dbReference type="PANTHER" id="PTHR43304">
    <property type="entry name" value="PHYTOCHROME-LIKE PROTEIN CPH1"/>
    <property type="match status" value="1"/>
</dbReference>
<dbReference type="SUPFAM" id="SSF47384">
    <property type="entry name" value="Homodimeric domain of signal transducing histidine kinase"/>
    <property type="match status" value="1"/>
</dbReference>
<dbReference type="NCBIfam" id="TIGR00229">
    <property type="entry name" value="sensory_box"/>
    <property type="match status" value="4"/>
</dbReference>
<comment type="catalytic activity">
    <reaction evidence="1">
        <text>ATP + protein L-histidine = ADP + protein N-phospho-L-histidine.</text>
        <dbReference type="EC" id="2.7.13.3"/>
    </reaction>
</comment>
<keyword evidence="6" id="KW-0175">Coiled coil</keyword>
<feature type="domain" description="PAS" evidence="8">
    <location>
        <begin position="407"/>
        <end position="444"/>
    </location>
</feature>
<dbReference type="Gene3D" id="2.10.70.100">
    <property type="match status" value="1"/>
</dbReference>
<dbReference type="Pfam" id="PF13426">
    <property type="entry name" value="PAS_9"/>
    <property type="match status" value="3"/>
</dbReference>
<dbReference type="SMART" id="SM00086">
    <property type="entry name" value="PAC"/>
    <property type="match status" value="4"/>
</dbReference>
<dbReference type="SMART" id="SM00388">
    <property type="entry name" value="HisKA"/>
    <property type="match status" value="1"/>
</dbReference>
<dbReference type="Proteomes" id="UP001317742">
    <property type="component" value="Chromosome"/>
</dbReference>
<dbReference type="Pfam" id="PF00512">
    <property type="entry name" value="HisKA"/>
    <property type="match status" value="1"/>
</dbReference>
<dbReference type="Gene3D" id="1.10.287.130">
    <property type="match status" value="1"/>
</dbReference>
<protein>
    <recommendedName>
        <fullName evidence="2">histidine kinase</fullName>
        <ecNumber evidence="2">2.7.13.3</ecNumber>
    </recommendedName>
</protein>
<dbReference type="Gene3D" id="3.30.565.10">
    <property type="entry name" value="Histidine kinase-like ATPase, C-terminal domain"/>
    <property type="match status" value="1"/>
</dbReference>
<keyword evidence="3" id="KW-0597">Phosphoprotein</keyword>
<dbReference type="PRINTS" id="PR00344">
    <property type="entry name" value="BCTRLSENSOR"/>
</dbReference>
<dbReference type="SMART" id="SM00387">
    <property type="entry name" value="HATPase_c"/>
    <property type="match status" value="1"/>
</dbReference>
<dbReference type="PANTHER" id="PTHR43304:SF1">
    <property type="entry name" value="PAC DOMAIN-CONTAINING PROTEIN"/>
    <property type="match status" value="1"/>
</dbReference>
<reference evidence="10 11" key="1">
    <citation type="submission" date="2022-08" db="EMBL/GenBank/DDBJ databases">
        <title>Genome Sequence of the sulphate-reducing bacterium, Pseudodesulfovibrio sp. SYK.</title>
        <authorList>
            <person name="Kondo R."/>
            <person name="Kataoka T."/>
        </authorList>
    </citation>
    <scope>NUCLEOTIDE SEQUENCE [LARGE SCALE GENOMIC DNA]</scope>
    <source>
        <strain evidence="10 11">SYK</strain>
    </source>
</reference>
<dbReference type="EMBL" id="AP026709">
    <property type="protein sequence ID" value="BDQ38797.1"/>
    <property type="molecule type" value="Genomic_DNA"/>
</dbReference>
<dbReference type="Pfam" id="PF08447">
    <property type="entry name" value="PAS_3"/>
    <property type="match status" value="1"/>
</dbReference>
<feature type="domain" description="PAC" evidence="9">
    <location>
        <begin position="482"/>
        <end position="534"/>
    </location>
</feature>
<feature type="domain" description="PAC" evidence="9">
    <location>
        <begin position="354"/>
        <end position="406"/>
    </location>
</feature>
<keyword evidence="4" id="KW-0808">Transferase</keyword>
<evidence type="ECO:0000256" key="3">
    <source>
        <dbReference type="ARBA" id="ARBA00022553"/>
    </source>
</evidence>
<dbReference type="Pfam" id="PF13185">
    <property type="entry name" value="GAF_2"/>
    <property type="match status" value="1"/>
</dbReference>
<keyword evidence="5" id="KW-0418">Kinase</keyword>
<dbReference type="CDD" id="cd00082">
    <property type="entry name" value="HisKA"/>
    <property type="match status" value="1"/>
</dbReference>
<dbReference type="InterPro" id="IPR013655">
    <property type="entry name" value="PAS_fold_3"/>
</dbReference>
<organism evidence="10 11">
    <name type="scientific">Pseudodesulfovibrio nedwellii</name>
    <dbReference type="NCBI Taxonomy" id="2973072"/>
    <lineage>
        <taxon>Bacteria</taxon>
        <taxon>Pseudomonadati</taxon>
        <taxon>Thermodesulfobacteriota</taxon>
        <taxon>Desulfovibrionia</taxon>
        <taxon>Desulfovibrionales</taxon>
        <taxon>Desulfovibrionaceae</taxon>
    </lineage>
</organism>
<dbReference type="SUPFAM" id="SSF55874">
    <property type="entry name" value="ATPase domain of HSP90 chaperone/DNA topoisomerase II/histidine kinase"/>
    <property type="match status" value="1"/>
</dbReference>
<dbReference type="InterPro" id="IPR035965">
    <property type="entry name" value="PAS-like_dom_sf"/>
</dbReference>
<dbReference type="Gene3D" id="3.30.450.40">
    <property type="match status" value="1"/>
</dbReference>
<name>A0ABN6S905_9BACT</name>
<dbReference type="InterPro" id="IPR003661">
    <property type="entry name" value="HisK_dim/P_dom"/>
</dbReference>
<dbReference type="InterPro" id="IPR000700">
    <property type="entry name" value="PAS-assoc_C"/>
</dbReference>
<dbReference type="Gene3D" id="3.30.450.20">
    <property type="entry name" value="PAS domain"/>
    <property type="match status" value="4"/>
</dbReference>
<dbReference type="PROSITE" id="PS50113">
    <property type="entry name" value="PAC"/>
    <property type="match status" value="2"/>
</dbReference>
<gene>
    <name evidence="10" type="ORF">SYK_31570</name>
</gene>
<feature type="domain" description="PAS" evidence="8">
    <location>
        <begin position="278"/>
        <end position="350"/>
    </location>
</feature>
<dbReference type="Pfam" id="PF02518">
    <property type="entry name" value="HATPase_c"/>
    <property type="match status" value="1"/>
</dbReference>
<evidence type="ECO:0000259" key="8">
    <source>
        <dbReference type="PROSITE" id="PS50112"/>
    </source>
</evidence>
<dbReference type="InterPro" id="IPR052162">
    <property type="entry name" value="Sensor_kinase/Photoreceptor"/>
</dbReference>
<evidence type="ECO:0000259" key="9">
    <source>
        <dbReference type="PROSITE" id="PS50113"/>
    </source>
</evidence>
<dbReference type="InterPro" id="IPR000014">
    <property type="entry name" value="PAS"/>
</dbReference>
<dbReference type="RefSeq" id="WP_281761290.1">
    <property type="nucleotide sequence ID" value="NZ_AP026709.1"/>
</dbReference>
<feature type="domain" description="Histidine kinase" evidence="7">
    <location>
        <begin position="742"/>
        <end position="975"/>
    </location>
</feature>
<evidence type="ECO:0000313" key="10">
    <source>
        <dbReference type="EMBL" id="BDQ38797.1"/>
    </source>
</evidence>
<evidence type="ECO:0000256" key="6">
    <source>
        <dbReference type="SAM" id="Coils"/>
    </source>
</evidence>
<dbReference type="SMART" id="SM00091">
    <property type="entry name" value="PAS"/>
    <property type="match status" value="4"/>
</dbReference>
<evidence type="ECO:0000256" key="2">
    <source>
        <dbReference type="ARBA" id="ARBA00012438"/>
    </source>
</evidence>
<dbReference type="InterPro" id="IPR003594">
    <property type="entry name" value="HATPase_dom"/>
</dbReference>
<dbReference type="InterPro" id="IPR004358">
    <property type="entry name" value="Sig_transdc_His_kin-like_C"/>
</dbReference>
<dbReference type="InterPro" id="IPR001610">
    <property type="entry name" value="PAC"/>
</dbReference>
<dbReference type="PROSITE" id="PS50112">
    <property type="entry name" value="PAS"/>
    <property type="match status" value="4"/>
</dbReference>
<dbReference type="InterPro" id="IPR005467">
    <property type="entry name" value="His_kinase_dom"/>
</dbReference>
<dbReference type="EC" id="2.7.13.3" evidence="2"/>
<dbReference type="CDD" id="cd16922">
    <property type="entry name" value="HATPase_EvgS-ArcB-TorS-like"/>
    <property type="match status" value="1"/>
</dbReference>
<keyword evidence="11" id="KW-1185">Reference proteome</keyword>
<evidence type="ECO:0000256" key="1">
    <source>
        <dbReference type="ARBA" id="ARBA00000085"/>
    </source>
</evidence>
<dbReference type="InterPro" id="IPR036890">
    <property type="entry name" value="HATPase_C_sf"/>
</dbReference>
<dbReference type="InterPro" id="IPR036097">
    <property type="entry name" value="HisK_dim/P_sf"/>
</dbReference>